<name>A0A1I7TH73_9PELO</name>
<dbReference type="AlphaFoldDB" id="A0A1I7TH73"/>
<evidence type="ECO:0000313" key="3">
    <source>
        <dbReference type="WBParaSite" id="Csp11.Scaffold612.g5896.t1"/>
    </source>
</evidence>
<reference evidence="3" key="1">
    <citation type="submission" date="2016-11" db="UniProtKB">
        <authorList>
            <consortium name="WormBaseParasite"/>
        </authorList>
    </citation>
    <scope>IDENTIFICATION</scope>
</reference>
<dbReference type="Pfam" id="PF00646">
    <property type="entry name" value="F-box"/>
    <property type="match status" value="1"/>
</dbReference>
<feature type="domain" description="F-box" evidence="1">
    <location>
        <begin position="3"/>
        <end position="64"/>
    </location>
</feature>
<dbReference type="PANTHER" id="PTHR21503">
    <property type="entry name" value="F-BOX-CONTAINING HYPOTHETICAL PROTEIN C.ELEGANS"/>
    <property type="match status" value="1"/>
</dbReference>
<dbReference type="PANTHER" id="PTHR21503:SF53">
    <property type="entry name" value="F-BOX ASSOCIATED DOMAIN-CONTAINING PROTEIN-RELATED"/>
    <property type="match status" value="1"/>
</dbReference>
<keyword evidence="2" id="KW-1185">Reference proteome</keyword>
<dbReference type="PROSITE" id="PS50181">
    <property type="entry name" value="FBOX"/>
    <property type="match status" value="1"/>
</dbReference>
<dbReference type="Proteomes" id="UP000095282">
    <property type="component" value="Unplaced"/>
</dbReference>
<dbReference type="InterPro" id="IPR001810">
    <property type="entry name" value="F-box_dom"/>
</dbReference>
<proteinExistence type="predicted"/>
<sequence length="323" mass="37854">MAAFHLLRLPYVAMDHVLCIMNLDELISLSLVSSRAKRTVTNFSRTKPIICVHLGFADEPWMKISRKNEEWMISWTSNERSLGYEIKSGRDHFVHQVCNYSMNPIEDWMKAYDYIKGILGCEIEFLQFELSSSSTLNKSIVDFLHSQQNSIGQMNVFNVKKGSEDNLKYLLNNTIITEKMKLFIRAQKGDFQMDIPTITHSIYMSDCRFIDFEQLQRLKNRCIWLNQSVLTAHELNRFLKSWMAFESHLELETFRIEFSGSETMEVIMDLPHKETTDQNFIEAFTEEFSTRRGDKLFDIKRSDGKVATVGFEHDGHRFNMLIH</sequence>
<organism evidence="2 3">
    <name type="scientific">Caenorhabditis tropicalis</name>
    <dbReference type="NCBI Taxonomy" id="1561998"/>
    <lineage>
        <taxon>Eukaryota</taxon>
        <taxon>Metazoa</taxon>
        <taxon>Ecdysozoa</taxon>
        <taxon>Nematoda</taxon>
        <taxon>Chromadorea</taxon>
        <taxon>Rhabditida</taxon>
        <taxon>Rhabditina</taxon>
        <taxon>Rhabditomorpha</taxon>
        <taxon>Rhabditoidea</taxon>
        <taxon>Rhabditidae</taxon>
        <taxon>Peloderinae</taxon>
        <taxon>Caenorhabditis</taxon>
    </lineage>
</organism>
<evidence type="ECO:0000259" key="1">
    <source>
        <dbReference type="PROSITE" id="PS50181"/>
    </source>
</evidence>
<evidence type="ECO:0000313" key="2">
    <source>
        <dbReference type="Proteomes" id="UP000095282"/>
    </source>
</evidence>
<dbReference type="Pfam" id="PF07735">
    <property type="entry name" value="FBA_2"/>
    <property type="match status" value="1"/>
</dbReference>
<dbReference type="InterPro" id="IPR012885">
    <property type="entry name" value="F-box_Sdz-33"/>
</dbReference>
<protein>
    <submittedName>
        <fullName evidence="3">F-box domain-containing protein</fullName>
    </submittedName>
</protein>
<dbReference type="WBParaSite" id="Csp11.Scaffold612.g5896.t1">
    <property type="protein sequence ID" value="Csp11.Scaffold612.g5896.t1"/>
    <property type="gene ID" value="Csp11.Scaffold612.g5896"/>
</dbReference>
<accession>A0A1I7TH73</accession>